<evidence type="ECO:0000313" key="2">
    <source>
        <dbReference type="EMBL" id="OLQ14026.1"/>
    </source>
</evidence>
<accession>A0A1Q9F303</accession>
<dbReference type="AlphaFoldDB" id="A0A1Q9F303"/>
<keyword evidence="3" id="KW-1185">Reference proteome</keyword>
<evidence type="ECO:0000313" key="3">
    <source>
        <dbReference type="Proteomes" id="UP000186817"/>
    </source>
</evidence>
<comment type="caution">
    <text evidence="2">The sequence shown here is derived from an EMBL/GenBank/DDBJ whole genome shotgun (WGS) entry which is preliminary data.</text>
</comment>
<name>A0A1Q9F303_SYMMI</name>
<reference evidence="2 3" key="1">
    <citation type="submission" date="2016-02" db="EMBL/GenBank/DDBJ databases">
        <title>Genome analysis of coral dinoflagellate symbionts highlights evolutionary adaptations to a symbiotic lifestyle.</title>
        <authorList>
            <person name="Aranda M."/>
            <person name="Li Y."/>
            <person name="Liew Y.J."/>
            <person name="Baumgarten S."/>
            <person name="Simakov O."/>
            <person name="Wilson M."/>
            <person name="Piel J."/>
            <person name="Ashoor H."/>
            <person name="Bougouffa S."/>
            <person name="Bajic V.B."/>
            <person name="Ryu T."/>
            <person name="Ravasi T."/>
            <person name="Bayer T."/>
            <person name="Micklem G."/>
            <person name="Kim H."/>
            <person name="Bhak J."/>
            <person name="Lajeunesse T.C."/>
            <person name="Voolstra C.R."/>
        </authorList>
    </citation>
    <scope>NUCLEOTIDE SEQUENCE [LARGE SCALE GENOMIC DNA]</scope>
    <source>
        <strain evidence="2 3">CCMP2467</strain>
    </source>
</reference>
<organism evidence="2 3">
    <name type="scientific">Symbiodinium microadriaticum</name>
    <name type="common">Dinoflagellate</name>
    <name type="synonym">Zooxanthella microadriatica</name>
    <dbReference type="NCBI Taxonomy" id="2951"/>
    <lineage>
        <taxon>Eukaryota</taxon>
        <taxon>Sar</taxon>
        <taxon>Alveolata</taxon>
        <taxon>Dinophyceae</taxon>
        <taxon>Suessiales</taxon>
        <taxon>Symbiodiniaceae</taxon>
        <taxon>Symbiodinium</taxon>
    </lineage>
</organism>
<evidence type="ECO:0000256" key="1">
    <source>
        <dbReference type="SAM" id="MobiDB-lite"/>
    </source>
</evidence>
<dbReference type="Proteomes" id="UP000186817">
    <property type="component" value="Unassembled WGS sequence"/>
</dbReference>
<protein>
    <submittedName>
        <fullName evidence="2">Uncharacterized protein</fullName>
    </submittedName>
</protein>
<dbReference type="EMBL" id="LSRX01000021">
    <property type="protein sequence ID" value="OLQ14026.1"/>
    <property type="molecule type" value="Genomic_DNA"/>
</dbReference>
<feature type="region of interest" description="Disordered" evidence="1">
    <location>
        <begin position="16"/>
        <end position="38"/>
    </location>
</feature>
<sequence length="69" mass="7333">MDDHDYELINHELDDGDDVAVDNDDTGGISHQSADAADDADAGVMLEPHLAGEKLQGARHRGANLEVHG</sequence>
<feature type="compositionally biased region" description="Acidic residues" evidence="1">
    <location>
        <begin position="16"/>
        <end position="25"/>
    </location>
</feature>
<proteinExistence type="predicted"/>
<gene>
    <name evidence="2" type="ORF">AK812_SmicGene1885</name>
</gene>